<name>A0A2K9NB86_9PROT</name>
<dbReference type="RefSeq" id="WP_102112102.1">
    <property type="nucleotide sequence ID" value="NZ_BMGN01000002.1"/>
</dbReference>
<accession>A0A2K9NB86</accession>
<sequence>MRTPRIKSVTTLPGFKVQLEWDVGQVSVVDISDIIDRYDIFAPIRENPARFDQVTIGEYGYDLHWSDLMEIPCTQLWQRSQVQAAE</sequence>
<keyword evidence="2" id="KW-1185">Reference proteome</keyword>
<dbReference type="SUPFAM" id="SSF143880">
    <property type="entry name" value="NE0471 N-terminal domain-like"/>
    <property type="match status" value="1"/>
</dbReference>
<organism evidence="1 2">
    <name type="scientific">Niveispirillum cyanobacteriorum</name>
    <dbReference type="NCBI Taxonomy" id="1612173"/>
    <lineage>
        <taxon>Bacteria</taxon>
        <taxon>Pseudomonadati</taxon>
        <taxon>Pseudomonadota</taxon>
        <taxon>Alphaproteobacteria</taxon>
        <taxon>Rhodospirillales</taxon>
        <taxon>Azospirillaceae</taxon>
        <taxon>Niveispirillum</taxon>
    </lineage>
</organism>
<dbReference type="AlphaFoldDB" id="A0A2K9NB86"/>
<dbReference type="Gene3D" id="3.30.2020.10">
    <property type="entry name" value="NE0471-like N-terminal domain"/>
    <property type="match status" value="1"/>
</dbReference>
<evidence type="ECO:0000313" key="2">
    <source>
        <dbReference type="Proteomes" id="UP000234752"/>
    </source>
</evidence>
<dbReference type="EMBL" id="CP025611">
    <property type="protein sequence ID" value="AUN30413.1"/>
    <property type="molecule type" value="Genomic_DNA"/>
</dbReference>
<dbReference type="Proteomes" id="UP000234752">
    <property type="component" value="Chromosome eg_1"/>
</dbReference>
<dbReference type="OrthoDB" id="8234829at2"/>
<protein>
    <submittedName>
        <fullName evidence="1">Uncharacterized protein</fullName>
    </submittedName>
</protein>
<dbReference type="InterPro" id="IPR036782">
    <property type="entry name" value="NE0471-like_N"/>
</dbReference>
<proteinExistence type="predicted"/>
<gene>
    <name evidence="1" type="ORF">C0V82_09330</name>
</gene>
<reference evidence="1 2" key="1">
    <citation type="submission" date="2017-12" db="EMBL/GenBank/DDBJ databases">
        <title>Genomes of bacteria within cyanobacterial aggregates.</title>
        <authorList>
            <person name="Cai H."/>
        </authorList>
    </citation>
    <scope>NUCLEOTIDE SEQUENCE [LARGE SCALE GENOMIC DNA]</scope>
    <source>
        <strain evidence="1 2">TH16</strain>
    </source>
</reference>
<dbReference type="KEGG" id="ncb:C0V82_09330"/>
<evidence type="ECO:0000313" key="1">
    <source>
        <dbReference type="EMBL" id="AUN30413.1"/>
    </source>
</evidence>